<sequence length="114" mass="11612">MGCGASSSASAPNADEAVKAASVEDSKTAGQSAECCEGKPAGEECKGDCKEAHNEPEKNETGGLEDKKPEESPDEKEEAPKDAGEEPAAAAAEAAAEEGAKEEAPAAEEKVRHR</sequence>
<protein>
    <submittedName>
        <fullName evidence="2">Brain acid soluble protein, putative</fullName>
    </submittedName>
</protein>
<dbReference type="EMBL" id="GG672752">
    <property type="protein sequence ID" value="EER16736.1"/>
    <property type="molecule type" value="Genomic_DNA"/>
</dbReference>
<proteinExistence type="predicted"/>
<gene>
    <name evidence="2" type="ORF">Pmar_PMAR022583</name>
</gene>
<accession>C5KFI7</accession>
<evidence type="ECO:0000256" key="1">
    <source>
        <dbReference type="SAM" id="MobiDB-lite"/>
    </source>
</evidence>
<name>C5KFI7_PERM5</name>
<evidence type="ECO:0000313" key="3">
    <source>
        <dbReference type="Proteomes" id="UP000007800"/>
    </source>
</evidence>
<dbReference type="Proteomes" id="UP000007800">
    <property type="component" value="Unassembled WGS sequence"/>
</dbReference>
<feature type="compositionally biased region" description="Basic and acidic residues" evidence="1">
    <location>
        <begin position="36"/>
        <end position="71"/>
    </location>
</feature>
<feature type="compositionally biased region" description="Basic and acidic residues" evidence="1">
    <location>
        <begin position="16"/>
        <end position="27"/>
    </location>
</feature>
<dbReference type="RefSeq" id="XP_002784940.1">
    <property type="nucleotide sequence ID" value="XM_002784894.1"/>
</dbReference>
<dbReference type="InParanoid" id="C5KFI7"/>
<feature type="compositionally biased region" description="Basic and acidic residues" evidence="1">
    <location>
        <begin position="98"/>
        <end position="114"/>
    </location>
</feature>
<reference evidence="2 3" key="1">
    <citation type="submission" date="2008-07" db="EMBL/GenBank/DDBJ databases">
        <authorList>
            <person name="El-Sayed N."/>
            <person name="Caler E."/>
            <person name="Inman J."/>
            <person name="Amedeo P."/>
            <person name="Hass B."/>
            <person name="Wortman J."/>
        </authorList>
    </citation>
    <scope>NUCLEOTIDE SEQUENCE [LARGE SCALE GENOMIC DNA]</scope>
    <source>
        <strain evidence="3">ATCC 50983 / TXsc</strain>
    </source>
</reference>
<feature type="compositionally biased region" description="Polar residues" evidence="1">
    <location>
        <begin position="1"/>
        <end position="11"/>
    </location>
</feature>
<dbReference type="AlphaFoldDB" id="C5KFI7"/>
<keyword evidence="3" id="KW-1185">Reference proteome</keyword>
<organism evidence="3">
    <name type="scientific">Perkinsus marinus (strain ATCC 50983 / TXsc)</name>
    <dbReference type="NCBI Taxonomy" id="423536"/>
    <lineage>
        <taxon>Eukaryota</taxon>
        <taxon>Sar</taxon>
        <taxon>Alveolata</taxon>
        <taxon>Perkinsozoa</taxon>
        <taxon>Perkinsea</taxon>
        <taxon>Perkinsida</taxon>
        <taxon>Perkinsidae</taxon>
        <taxon>Perkinsus</taxon>
    </lineage>
</organism>
<feature type="region of interest" description="Disordered" evidence="1">
    <location>
        <begin position="1"/>
        <end position="114"/>
    </location>
</feature>
<evidence type="ECO:0000313" key="2">
    <source>
        <dbReference type="EMBL" id="EER16736.1"/>
    </source>
</evidence>
<dbReference type="GeneID" id="9063846"/>